<keyword evidence="11" id="KW-1185">Reference proteome</keyword>
<organism evidence="10 11">
    <name type="scientific">Synaphobranchus kaupii</name>
    <name type="common">Kaup's arrowtooth eel</name>
    <dbReference type="NCBI Taxonomy" id="118154"/>
    <lineage>
        <taxon>Eukaryota</taxon>
        <taxon>Metazoa</taxon>
        <taxon>Chordata</taxon>
        <taxon>Craniata</taxon>
        <taxon>Vertebrata</taxon>
        <taxon>Euteleostomi</taxon>
        <taxon>Actinopterygii</taxon>
        <taxon>Neopterygii</taxon>
        <taxon>Teleostei</taxon>
        <taxon>Anguilliformes</taxon>
        <taxon>Synaphobranchidae</taxon>
        <taxon>Synaphobranchus</taxon>
    </lineage>
</organism>
<evidence type="ECO:0000256" key="8">
    <source>
        <dbReference type="SAM" id="Phobius"/>
    </source>
</evidence>
<dbReference type="GO" id="GO:0016020">
    <property type="term" value="C:membrane"/>
    <property type="evidence" value="ECO:0007669"/>
    <property type="project" value="UniProtKB-SubCell"/>
</dbReference>
<protein>
    <recommendedName>
        <fullName evidence="9">Cytochrome b561 domain-containing protein</fullName>
    </recommendedName>
</protein>
<evidence type="ECO:0000259" key="9">
    <source>
        <dbReference type="SMART" id="SM00665"/>
    </source>
</evidence>
<dbReference type="Proteomes" id="UP001152622">
    <property type="component" value="Chromosome 2"/>
</dbReference>
<evidence type="ECO:0000256" key="4">
    <source>
        <dbReference type="ARBA" id="ARBA00022692"/>
    </source>
</evidence>
<evidence type="ECO:0000256" key="5">
    <source>
        <dbReference type="ARBA" id="ARBA00022982"/>
    </source>
</evidence>
<feature type="transmembrane region" description="Helical" evidence="8">
    <location>
        <begin position="181"/>
        <end position="203"/>
    </location>
</feature>
<feature type="transmembrane region" description="Helical" evidence="8">
    <location>
        <begin position="113"/>
        <end position="131"/>
    </location>
</feature>
<feature type="transmembrane region" description="Helical" evidence="8">
    <location>
        <begin position="72"/>
        <end position="93"/>
    </location>
</feature>
<evidence type="ECO:0000256" key="2">
    <source>
        <dbReference type="ARBA" id="ARBA00004370"/>
    </source>
</evidence>
<dbReference type="Gene3D" id="1.20.120.1770">
    <property type="match status" value="1"/>
</dbReference>
<reference evidence="10" key="1">
    <citation type="journal article" date="2023" name="Science">
        <title>Genome structures resolve the early diversification of teleost fishes.</title>
        <authorList>
            <person name="Parey E."/>
            <person name="Louis A."/>
            <person name="Montfort J."/>
            <person name="Bouchez O."/>
            <person name="Roques C."/>
            <person name="Iampietro C."/>
            <person name="Lluch J."/>
            <person name="Castinel A."/>
            <person name="Donnadieu C."/>
            <person name="Desvignes T."/>
            <person name="Floi Bucao C."/>
            <person name="Jouanno E."/>
            <person name="Wen M."/>
            <person name="Mejri S."/>
            <person name="Dirks R."/>
            <person name="Jansen H."/>
            <person name="Henkel C."/>
            <person name="Chen W.J."/>
            <person name="Zahm M."/>
            <person name="Cabau C."/>
            <person name="Klopp C."/>
            <person name="Thompson A.W."/>
            <person name="Robinson-Rechavi M."/>
            <person name="Braasch I."/>
            <person name="Lecointre G."/>
            <person name="Bobe J."/>
            <person name="Postlethwait J.H."/>
            <person name="Berthelot C."/>
            <person name="Roest Crollius H."/>
            <person name="Guiguen Y."/>
        </authorList>
    </citation>
    <scope>NUCLEOTIDE SEQUENCE</scope>
    <source>
        <strain evidence="10">WJC10195</strain>
    </source>
</reference>
<feature type="transmembrane region" description="Helical" evidence="8">
    <location>
        <begin position="143"/>
        <end position="161"/>
    </location>
</feature>
<evidence type="ECO:0000256" key="7">
    <source>
        <dbReference type="ARBA" id="ARBA00023136"/>
    </source>
</evidence>
<keyword evidence="4 8" id="KW-0812">Transmembrane</keyword>
<evidence type="ECO:0000256" key="6">
    <source>
        <dbReference type="ARBA" id="ARBA00022989"/>
    </source>
</evidence>
<evidence type="ECO:0000256" key="3">
    <source>
        <dbReference type="ARBA" id="ARBA00022448"/>
    </source>
</evidence>
<feature type="transmembrane region" description="Helical" evidence="8">
    <location>
        <begin position="42"/>
        <end position="65"/>
    </location>
</feature>
<keyword evidence="3" id="KW-0813">Transport</keyword>
<dbReference type="AlphaFoldDB" id="A0A9Q1G7K5"/>
<evidence type="ECO:0000313" key="10">
    <source>
        <dbReference type="EMBL" id="KAJ8376115.1"/>
    </source>
</evidence>
<comment type="caution">
    <text evidence="10">The sequence shown here is derived from an EMBL/GenBank/DDBJ whole genome shotgun (WGS) entry which is preliminary data.</text>
</comment>
<proteinExistence type="predicted"/>
<dbReference type="SMART" id="SM00665">
    <property type="entry name" value="B561"/>
    <property type="match status" value="1"/>
</dbReference>
<dbReference type="InterPro" id="IPR006593">
    <property type="entry name" value="Cyt_b561/ferric_Rdtase_TM"/>
</dbReference>
<comment type="subcellular location">
    <subcellularLocation>
        <location evidence="2">Membrane</location>
    </subcellularLocation>
</comment>
<name>A0A9Q1G7K5_SYNKA</name>
<accession>A0A9Q1G7K5</accession>
<evidence type="ECO:0000313" key="11">
    <source>
        <dbReference type="Proteomes" id="UP001152622"/>
    </source>
</evidence>
<keyword evidence="5" id="KW-0249">Electron transport</keyword>
<dbReference type="CDD" id="cd08760">
    <property type="entry name" value="Cyt_b561_FRRS1_like"/>
    <property type="match status" value="1"/>
</dbReference>
<comment type="cofactor">
    <cofactor evidence="1">
        <name>heme b</name>
        <dbReference type="ChEBI" id="CHEBI:60344"/>
    </cofactor>
</comment>
<dbReference type="EMBL" id="JAINUF010000002">
    <property type="protein sequence ID" value="KAJ8376115.1"/>
    <property type="molecule type" value="Genomic_DNA"/>
</dbReference>
<evidence type="ECO:0000256" key="1">
    <source>
        <dbReference type="ARBA" id="ARBA00001970"/>
    </source>
</evidence>
<keyword evidence="6 8" id="KW-1133">Transmembrane helix</keyword>
<feature type="domain" description="Cytochrome b561" evidence="9">
    <location>
        <begin position="19"/>
        <end position="128"/>
    </location>
</feature>
<dbReference type="OrthoDB" id="8962986at2759"/>
<gene>
    <name evidence="10" type="ORF">SKAU_G00066950</name>
</gene>
<sequence>MPIPNHHCYEKSTTTELVNHAMLLMYGCLTKMAYYSHNGHWFQVHVFLMSLFAIVNIIAFIFVFVEGWRTEAHPVLVCAVTFLTFIQIVVTFFRCGRSHELRFIFNLFHRLNALAIVCLIVAAVFTGLGCIEAASPQHMLQKLMGGLVAWEFLFFILQLAMSRWRKRDQDNCSDKAKNVQTVLQVALLAFFSLGNGAFLVVLLERVINKES</sequence>
<keyword evidence="7 8" id="KW-0472">Membrane</keyword>